<sequence>MAPNNKPPPVCVPDIGPHPRPQEEVEKAEKEEKVGVSPTTGVLLCIANMLYWNLMLSSEVPPDPRQDSWILMKSQTPTLIMSLAYILVSTWLGPKLMENRKPFEGLRPFMVAYNAFQVVFCTWLVFELGMGGWFGFYSFRCQACDFSDDPRATRMLHATYWYYFSKLIDFLDTIFFVLRKKYSMISLLHVSHHALMPACAWNGVRFQPGGHITLLCILNSFIHVVMYGYYLLAAMGPRVRPYLWWKKYLTTMQMIQFVIIFVHSFQMLFIDCPGVPKAASQLVMGHSLLLLLLFGNFYINAYRGKRNREVKDKPYGMCSEGNTLIPKAANGNATKLSADVLVTSEVEGLRPRIVPTRM</sequence>
<evidence type="ECO:0000256" key="7">
    <source>
        <dbReference type="ARBA" id="ARBA00023098"/>
    </source>
</evidence>
<evidence type="ECO:0000313" key="13">
    <source>
        <dbReference type="Proteomes" id="UP000283509"/>
    </source>
</evidence>
<evidence type="ECO:0000256" key="8">
    <source>
        <dbReference type="ARBA" id="ARBA00023136"/>
    </source>
</evidence>
<dbReference type="GO" id="GO:0019367">
    <property type="term" value="P:fatty acid elongation, saturated fatty acid"/>
    <property type="evidence" value="ECO:0007669"/>
    <property type="project" value="TreeGrafter"/>
</dbReference>
<comment type="subcellular location">
    <subcellularLocation>
        <location evidence="1">Membrane</location>
        <topology evidence="1">Multi-pass membrane protein</topology>
    </subcellularLocation>
</comment>
<evidence type="ECO:0000256" key="9">
    <source>
        <dbReference type="ARBA" id="ARBA00023160"/>
    </source>
</evidence>
<feature type="compositionally biased region" description="Pro residues" evidence="11">
    <location>
        <begin position="1"/>
        <end position="19"/>
    </location>
</feature>
<evidence type="ECO:0000256" key="6">
    <source>
        <dbReference type="ARBA" id="ARBA00022989"/>
    </source>
</evidence>
<dbReference type="InterPro" id="IPR002076">
    <property type="entry name" value="ELO_fam"/>
</dbReference>
<evidence type="ECO:0000256" key="11">
    <source>
        <dbReference type="SAM" id="MobiDB-lite"/>
    </source>
</evidence>
<keyword evidence="8 10" id="KW-0472">Membrane</keyword>
<feature type="compositionally biased region" description="Basic and acidic residues" evidence="11">
    <location>
        <begin position="20"/>
        <end position="33"/>
    </location>
</feature>
<name>A0A423TGH6_PENVA</name>
<keyword evidence="6 10" id="KW-1133">Transmembrane helix</keyword>
<dbReference type="GO" id="GO:0009922">
    <property type="term" value="F:fatty acid elongase activity"/>
    <property type="evidence" value="ECO:0007669"/>
    <property type="project" value="UniProtKB-EC"/>
</dbReference>
<dbReference type="EC" id="2.3.1.199" evidence="10"/>
<feature type="transmembrane region" description="Helical" evidence="10">
    <location>
        <begin position="34"/>
        <end position="54"/>
    </location>
</feature>
<feature type="transmembrane region" description="Helical" evidence="10">
    <location>
        <begin position="160"/>
        <end position="178"/>
    </location>
</feature>
<evidence type="ECO:0000256" key="3">
    <source>
        <dbReference type="ARBA" id="ARBA00022679"/>
    </source>
</evidence>
<dbReference type="PANTHER" id="PTHR11157">
    <property type="entry name" value="FATTY ACID ACYL TRANSFERASE-RELATED"/>
    <property type="match status" value="1"/>
</dbReference>
<evidence type="ECO:0000256" key="10">
    <source>
        <dbReference type="RuleBase" id="RU361115"/>
    </source>
</evidence>
<dbReference type="PANTHER" id="PTHR11157:SF167">
    <property type="entry name" value="ELONGATION OF VERY LONG CHAIN FATTY ACIDS PROTEIN"/>
    <property type="match status" value="1"/>
</dbReference>
<evidence type="ECO:0000256" key="4">
    <source>
        <dbReference type="ARBA" id="ARBA00022692"/>
    </source>
</evidence>
<feature type="transmembrane region" description="Helical" evidence="10">
    <location>
        <begin position="253"/>
        <end position="270"/>
    </location>
</feature>
<dbReference type="GO" id="GO:0030148">
    <property type="term" value="P:sphingolipid biosynthetic process"/>
    <property type="evidence" value="ECO:0007669"/>
    <property type="project" value="TreeGrafter"/>
</dbReference>
<dbReference type="GO" id="GO:0005789">
    <property type="term" value="C:endoplasmic reticulum membrane"/>
    <property type="evidence" value="ECO:0007669"/>
    <property type="project" value="TreeGrafter"/>
</dbReference>
<keyword evidence="4 10" id="KW-0812">Transmembrane</keyword>
<keyword evidence="5 10" id="KW-0276">Fatty acid metabolism</keyword>
<comment type="caution">
    <text evidence="10">Lacks conserved residue(s) required for the propagation of feature annotation.</text>
</comment>
<dbReference type="GO" id="GO:0042761">
    <property type="term" value="P:very long-chain fatty acid biosynthetic process"/>
    <property type="evidence" value="ECO:0007669"/>
    <property type="project" value="TreeGrafter"/>
</dbReference>
<reference evidence="12 13" key="1">
    <citation type="submission" date="2018-04" db="EMBL/GenBank/DDBJ databases">
        <authorList>
            <person name="Zhang X."/>
            <person name="Yuan J."/>
            <person name="Li F."/>
            <person name="Xiang J."/>
        </authorList>
    </citation>
    <scope>NUCLEOTIDE SEQUENCE [LARGE SCALE GENOMIC DNA]</scope>
    <source>
        <tissue evidence="12">Muscle</tissue>
    </source>
</reference>
<keyword evidence="9 10" id="KW-0275">Fatty acid biosynthesis</keyword>
<dbReference type="GO" id="GO:0034625">
    <property type="term" value="P:fatty acid elongation, monounsaturated fatty acid"/>
    <property type="evidence" value="ECO:0007669"/>
    <property type="project" value="TreeGrafter"/>
</dbReference>
<evidence type="ECO:0000256" key="2">
    <source>
        <dbReference type="ARBA" id="ARBA00022516"/>
    </source>
</evidence>
<feature type="transmembrane region" description="Helical" evidence="10">
    <location>
        <begin position="210"/>
        <end position="232"/>
    </location>
</feature>
<dbReference type="Pfam" id="PF01151">
    <property type="entry name" value="ELO"/>
    <property type="match status" value="1"/>
</dbReference>
<accession>A0A423TGH6</accession>
<keyword evidence="7 10" id="KW-0443">Lipid metabolism</keyword>
<evidence type="ECO:0000313" key="12">
    <source>
        <dbReference type="EMBL" id="ROT75541.1"/>
    </source>
</evidence>
<comment type="caution">
    <text evidence="12">The sequence shown here is derived from an EMBL/GenBank/DDBJ whole genome shotgun (WGS) entry which is preliminary data.</text>
</comment>
<dbReference type="AlphaFoldDB" id="A0A423TGH6"/>
<gene>
    <name evidence="12" type="ORF">C7M84_005934</name>
</gene>
<keyword evidence="3 10" id="KW-0808">Transferase</keyword>
<dbReference type="GO" id="GO:0034626">
    <property type="term" value="P:fatty acid elongation, polyunsaturated fatty acid"/>
    <property type="evidence" value="ECO:0007669"/>
    <property type="project" value="TreeGrafter"/>
</dbReference>
<dbReference type="Proteomes" id="UP000283509">
    <property type="component" value="Unassembled WGS sequence"/>
</dbReference>
<comment type="similarity">
    <text evidence="10">Belongs to the ELO family.</text>
</comment>
<feature type="transmembrane region" description="Helical" evidence="10">
    <location>
        <begin position="185"/>
        <end position="204"/>
    </location>
</feature>
<keyword evidence="2 10" id="KW-0444">Lipid biosynthesis</keyword>
<feature type="transmembrane region" description="Helical" evidence="10">
    <location>
        <begin position="105"/>
        <end position="126"/>
    </location>
</feature>
<evidence type="ECO:0000256" key="5">
    <source>
        <dbReference type="ARBA" id="ARBA00022832"/>
    </source>
</evidence>
<dbReference type="OrthoDB" id="434092at2759"/>
<evidence type="ECO:0000256" key="1">
    <source>
        <dbReference type="ARBA" id="ARBA00004141"/>
    </source>
</evidence>
<feature type="transmembrane region" description="Helical" evidence="10">
    <location>
        <begin position="282"/>
        <end position="299"/>
    </location>
</feature>
<organism evidence="12 13">
    <name type="scientific">Penaeus vannamei</name>
    <name type="common">Whiteleg shrimp</name>
    <name type="synonym">Litopenaeus vannamei</name>
    <dbReference type="NCBI Taxonomy" id="6689"/>
    <lineage>
        <taxon>Eukaryota</taxon>
        <taxon>Metazoa</taxon>
        <taxon>Ecdysozoa</taxon>
        <taxon>Arthropoda</taxon>
        <taxon>Crustacea</taxon>
        <taxon>Multicrustacea</taxon>
        <taxon>Malacostraca</taxon>
        <taxon>Eumalacostraca</taxon>
        <taxon>Eucarida</taxon>
        <taxon>Decapoda</taxon>
        <taxon>Dendrobranchiata</taxon>
        <taxon>Penaeoidea</taxon>
        <taxon>Penaeidae</taxon>
        <taxon>Penaeus</taxon>
    </lineage>
</organism>
<keyword evidence="13" id="KW-1185">Reference proteome</keyword>
<comment type="catalytic activity">
    <reaction evidence="10">
        <text>a very-long-chain acyl-CoA + malonyl-CoA + H(+) = a very-long-chain 3-oxoacyl-CoA + CO2 + CoA</text>
        <dbReference type="Rhea" id="RHEA:32727"/>
        <dbReference type="ChEBI" id="CHEBI:15378"/>
        <dbReference type="ChEBI" id="CHEBI:16526"/>
        <dbReference type="ChEBI" id="CHEBI:57287"/>
        <dbReference type="ChEBI" id="CHEBI:57384"/>
        <dbReference type="ChEBI" id="CHEBI:90725"/>
        <dbReference type="ChEBI" id="CHEBI:90736"/>
        <dbReference type="EC" id="2.3.1.199"/>
    </reaction>
</comment>
<protein>
    <recommendedName>
        <fullName evidence="10">Elongation of very long chain fatty acids protein</fullName>
        <ecNumber evidence="10">2.3.1.199</ecNumber>
    </recommendedName>
    <alternativeName>
        <fullName evidence="10">Very-long-chain 3-oxoacyl-CoA synthase</fullName>
    </alternativeName>
</protein>
<feature type="region of interest" description="Disordered" evidence="11">
    <location>
        <begin position="1"/>
        <end position="33"/>
    </location>
</feature>
<proteinExistence type="inferred from homology"/>
<dbReference type="EMBL" id="QCYY01001760">
    <property type="protein sequence ID" value="ROT75541.1"/>
    <property type="molecule type" value="Genomic_DNA"/>
</dbReference>
<reference evidence="12 13" key="2">
    <citation type="submission" date="2019-01" db="EMBL/GenBank/DDBJ databases">
        <title>The decoding of complex shrimp genome reveals the adaptation for benthos swimmer, frequently molting mechanism and breeding impact on genome.</title>
        <authorList>
            <person name="Sun Y."/>
            <person name="Gao Y."/>
            <person name="Yu Y."/>
        </authorList>
    </citation>
    <scope>NUCLEOTIDE SEQUENCE [LARGE SCALE GENOMIC DNA]</scope>
    <source>
        <tissue evidence="12">Muscle</tissue>
    </source>
</reference>
<feature type="transmembrane region" description="Helical" evidence="10">
    <location>
        <begin position="74"/>
        <end position="93"/>
    </location>
</feature>